<dbReference type="OrthoDB" id="3763at2759"/>
<evidence type="ECO:0000256" key="4">
    <source>
        <dbReference type="ARBA" id="ARBA00022679"/>
    </source>
</evidence>
<accession>G0W829</accession>
<organism evidence="12 13">
    <name type="scientific">Naumovozyma dairenensis (strain ATCC 10597 / BCRC 20456 / CBS 421 / NBRC 0211 / NRRL Y-12639)</name>
    <name type="common">Saccharomyces dairenensis</name>
    <dbReference type="NCBI Taxonomy" id="1071378"/>
    <lineage>
        <taxon>Eukaryota</taxon>
        <taxon>Fungi</taxon>
        <taxon>Dikarya</taxon>
        <taxon>Ascomycota</taxon>
        <taxon>Saccharomycotina</taxon>
        <taxon>Saccharomycetes</taxon>
        <taxon>Saccharomycetales</taxon>
        <taxon>Saccharomycetaceae</taxon>
        <taxon>Naumovozyma</taxon>
    </lineage>
</organism>
<feature type="domain" description="DNA polymerase alpha/delta/epsilon subunit B" evidence="10">
    <location>
        <begin position="206"/>
        <end position="428"/>
    </location>
</feature>
<evidence type="ECO:0000256" key="8">
    <source>
        <dbReference type="ARBA" id="ARBA00023242"/>
    </source>
</evidence>
<dbReference type="OMA" id="HCILIGT"/>
<dbReference type="InterPro" id="IPR007185">
    <property type="entry name" value="DNA_pol_a/d/e_bsu"/>
</dbReference>
<name>G0W829_NAUDC</name>
<dbReference type="Proteomes" id="UP000000689">
    <property type="component" value="Chromosome 3"/>
</dbReference>
<dbReference type="GO" id="GO:0006273">
    <property type="term" value="P:lagging strand elongation"/>
    <property type="evidence" value="ECO:0007669"/>
    <property type="project" value="UniProtKB-ARBA"/>
</dbReference>
<evidence type="ECO:0000256" key="2">
    <source>
        <dbReference type="ARBA" id="ARBA00006035"/>
    </source>
</evidence>
<dbReference type="HOGENOM" id="CLU_021763_1_0_1"/>
<dbReference type="PANTHER" id="PTHR10416">
    <property type="entry name" value="DNA POLYMERASE DELTA SUBUNIT 2"/>
    <property type="match status" value="1"/>
</dbReference>
<evidence type="ECO:0000256" key="7">
    <source>
        <dbReference type="ARBA" id="ARBA00022932"/>
    </source>
</evidence>
<dbReference type="EC" id="2.7.7.7" evidence="3"/>
<dbReference type="FunFam" id="2.40.50.430:FF:000002">
    <property type="entry name" value="DNA polymerase delta subunit"/>
    <property type="match status" value="1"/>
</dbReference>
<dbReference type="KEGG" id="ndi:NDAI_0C02800"/>
<sequence length="471" mass="53435">MDELLEKFNENRGDDKEAIDRVILNQKYDTNNPFLLSYKGRDYNSQFYHIYKYRLDTFKERVTKECVKRWDNGFKLKGRSVIKKEKVLDIQGNEPCWCIGTIYCEMKYKPNILEEVTNDTYGAPDIVKSYTDLEGSDEIMLEDESGRVLLVGDYIRSTPFITGTVIGILGMEADAGTFQVLDICYPAALPQKPLLLDKNRKDKGSVALVSGININSKSPGHALRLQLLQEYLMGRLDSNDERVSKIGKLIICGNSVDFNAREETPGDLANSLAEFGKFLGNSLQSISIDLMPGVKDPSARALPQQPFNKALFSEALRPYFDKVNNKLLNLVTNPYQFNINDVDLLTVSGQSVNDIHKYVIPMKNNSLDETPKEDIEHRLDLMECTMKWQNIAPTAPDTVWCYPFKEEDPFVLKEWPHVYIVANQPEYGTRDLTLNDGVNVKIISVPEFSKTGSVILLDLNNLESEVVTIEL</sequence>
<dbReference type="RefSeq" id="XP_003669183.1">
    <property type="nucleotide sequence ID" value="XM_003669135.1"/>
</dbReference>
<keyword evidence="13" id="KW-1185">Reference proteome</keyword>
<feature type="domain" description="DNA polymerase delta subunit OB-fold" evidence="11">
    <location>
        <begin position="46"/>
        <end position="183"/>
    </location>
</feature>
<protein>
    <recommendedName>
        <fullName evidence="3">DNA-directed DNA polymerase</fullName>
        <ecNumber evidence="3">2.7.7.7</ecNumber>
    </recommendedName>
</protein>
<evidence type="ECO:0000313" key="13">
    <source>
        <dbReference type="Proteomes" id="UP000000689"/>
    </source>
</evidence>
<gene>
    <name evidence="12" type="primary">NDAI0C02800</name>
    <name evidence="12" type="ordered locus">NDAI_0C02800</name>
</gene>
<dbReference type="Pfam" id="PF04042">
    <property type="entry name" value="DNA_pol_E_B"/>
    <property type="match status" value="1"/>
</dbReference>
<keyword evidence="8" id="KW-0539">Nucleus</keyword>
<evidence type="ECO:0000256" key="3">
    <source>
        <dbReference type="ARBA" id="ARBA00012417"/>
    </source>
</evidence>
<comment type="similarity">
    <text evidence="2">Belongs to the DNA polymerase delta/II small subunit family.</text>
</comment>
<dbReference type="Gene3D" id="2.40.50.430">
    <property type="match status" value="1"/>
</dbReference>
<dbReference type="EMBL" id="HE580269">
    <property type="protein sequence ID" value="CCD23940.1"/>
    <property type="molecule type" value="Genomic_DNA"/>
</dbReference>
<proteinExistence type="inferred from homology"/>
<keyword evidence="4" id="KW-0808">Transferase</keyword>
<dbReference type="STRING" id="1071378.G0W829"/>
<evidence type="ECO:0000259" key="10">
    <source>
        <dbReference type="Pfam" id="PF04042"/>
    </source>
</evidence>
<dbReference type="AlphaFoldDB" id="G0W829"/>
<dbReference type="eggNOG" id="KOG2732">
    <property type="taxonomic scope" value="Eukaryota"/>
</dbReference>
<dbReference type="GO" id="GO:0006281">
    <property type="term" value="P:DNA repair"/>
    <property type="evidence" value="ECO:0007669"/>
    <property type="project" value="UniProtKB-ARBA"/>
</dbReference>
<evidence type="ECO:0000313" key="12">
    <source>
        <dbReference type="EMBL" id="CCD23940.1"/>
    </source>
</evidence>
<evidence type="ECO:0000256" key="9">
    <source>
        <dbReference type="ARBA" id="ARBA00049244"/>
    </source>
</evidence>
<reference evidence="12 13" key="1">
    <citation type="journal article" date="2011" name="Proc. Natl. Acad. Sci. U.S.A.">
        <title>Evolutionary erosion of yeast sex chromosomes by mating-type switching accidents.</title>
        <authorList>
            <person name="Gordon J.L."/>
            <person name="Armisen D."/>
            <person name="Proux-Wera E."/>
            <person name="Oheigeartaigh S.S."/>
            <person name="Byrne K.P."/>
            <person name="Wolfe K.H."/>
        </authorList>
    </citation>
    <scope>NUCLEOTIDE SEQUENCE [LARGE SCALE GENOMIC DNA]</scope>
    <source>
        <strain evidence="13">ATCC 10597 / BCRC 20456 / CBS 421 / NBRC 0211 / NRRL Y-12639</strain>
    </source>
</reference>
<dbReference type="GO" id="GO:0006278">
    <property type="term" value="P:RNA-templated DNA biosynthetic process"/>
    <property type="evidence" value="ECO:0007669"/>
    <property type="project" value="EnsemblFungi"/>
</dbReference>
<dbReference type="GO" id="GO:0043625">
    <property type="term" value="C:delta DNA polymerase complex"/>
    <property type="evidence" value="ECO:0007669"/>
    <property type="project" value="EnsemblFungi"/>
</dbReference>
<keyword evidence="5" id="KW-0548">Nucleotidyltransferase</keyword>
<dbReference type="PANTHER" id="PTHR10416:SF0">
    <property type="entry name" value="DNA POLYMERASE DELTA SUBUNIT 2"/>
    <property type="match status" value="1"/>
</dbReference>
<dbReference type="FunFam" id="3.60.21.50:FF:000005">
    <property type="entry name" value="DNA polymerase delta subunit"/>
    <property type="match status" value="1"/>
</dbReference>
<keyword evidence="6" id="KW-0235">DNA replication</keyword>
<dbReference type="GO" id="GO:0003887">
    <property type="term" value="F:DNA-directed DNA polymerase activity"/>
    <property type="evidence" value="ECO:0007669"/>
    <property type="project" value="UniProtKB-KW"/>
</dbReference>
<evidence type="ECO:0000256" key="1">
    <source>
        <dbReference type="ARBA" id="ARBA00004123"/>
    </source>
</evidence>
<dbReference type="GeneID" id="11496276"/>
<dbReference type="InterPro" id="IPR040663">
    <property type="entry name" value="DNA_pol_D_N"/>
</dbReference>
<dbReference type="GO" id="GO:0003677">
    <property type="term" value="F:DNA binding"/>
    <property type="evidence" value="ECO:0007669"/>
    <property type="project" value="InterPro"/>
</dbReference>
<evidence type="ECO:0000256" key="5">
    <source>
        <dbReference type="ARBA" id="ARBA00022695"/>
    </source>
</evidence>
<dbReference type="GO" id="GO:0016035">
    <property type="term" value="C:zeta DNA polymerase complex"/>
    <property type="evidence" value="ECO:0007669"/>
    <property type="project" value="EnsemblFungi"/>
</dbReference>
<keyword evidence="7" id="KW-0239">DNA-directed DNA polymerase</keyword>
<evidence type="ECO:0000256" key="6">
    <source>
        <dbReference type="ARBA" id="ARBA00022705"/>
    </source>
</evidence>
<dbReference type="Pfam" id="PF18018">
    <property type="entry name" value="DNA_pol_D_N"/>
    <property type="match status" value="1"/>
</dbReference>
<evidence type="ECO:0000259" key="11">
    <source>
        <dbReference type="Pfam" id="PF18018"/>
    </source>
</evidence>
<comment type="subcellular location">
    <subcellularLocation>
        <location evidence="1">Nucleus</location>
    </subcellularLocation>
</comment>
<dbReference type="GO" id="GO:0043137">
    <property type="term" value="P:DNA replication, removal of RNA primer"/>
    <property type="evidence" value="ECO:0007669"/>
    <property type="project" value="EnsemblFungi"/>
</dbReference>
<dbReference type="InterPro" id="IPR024826">
    <property type="entry name" value="DNA_pol_delta/II_ssu"/>
</dbReference>
<comment type="catalytic activity">
    <reaction evidence="9">
        <text>DNA(n) + a 2'-deoxyribonucleoside 5'-triphosphate = DNA(n+1) + diphosphate</text>
        <dbReference type="Rhea" id="RHEA:22508"/>
        <dbReference type="Rhea" id="RHEA-COMP:17339"/>
        <dbReference type="Rhea" id="RHEA-COMP:17340"/>
        <dbReference type="ChEBI" id="CHEBI:33019"/>
        <dbReference type="ChEBI" id="CHEBI:61560"/>
        <dbReference type="ChEBI" id="CHEBI:173112"/>
        <dbReference type="EC" id="2.7.7.7"/>
    </reaction>
</comment>
<dbReference type="Gene3D" id="3.60.21.50">
    <property type="match status" value="1"/>
</dbReference>
<dbReference type="GO" id="GO:0005829">
    <property type="term" value="C:cytosol"/>
    <property type="evidence" value="ECO:0007669"/>
    <property type="project" value="EnsemblFungi"/>
</dbReference>